<dbReference type="GO" id="GO:0008374">
    <property type="term" value="F:O-acyltransferase activity"/>
    <property type="evidence" value="ECO:0007669"/>
    <property type="project" value="InterPro"/>
</dbReference>
<organism evidence="10 11">
    <name type="scientific">Fusarium globosum</name>
    <dbReference type="NCBI Taxonomy" id="78864"/>
    <lineage>
        <taxon>Eukaryota</taxon>
        <taxon>Fungi</taxon>
        <taxon>Dikarya</taxon>
        <taxon>Ascomycota</taxon>
        <taxon>Pezizomycotina</taxon>
        <taxon>Sordariomycetes</taxon>
        <taxon>Hypocreomycetidae</taxon>
        <taxon>Hypocreales</taxon>
        <taxon>Nectriaceae</taxon>
        <taxon>Fusarium</taxon>
        <taxon>Fusarium fujikuroi species complex</taxon>
    </lineage>
</organism>
<feature type="transmembrane region" description="Helical" evidence="8">
    <location>
        <begin position="362"/>
        <end position="383"/>
    </location>
</feature>
<evidence type="ECO:0000256" key="8">
    <source>
        <dbReference type="SAM" id="Phobius"/>
    </source>
</evidence>
<feature type="domain" description="Wax synthase" evidence="9">
    <location>
        <begin position="226"/>
        <end position="312"/>
    </location>
</feature>
<evidence type="ECO:0000256" key="1">
    <source>
        <dbReference type="ARBA" id="ARBA00004141"/>
    </source>
</evidence>
<dbReference type="Proteomes" id="UP000532311">
    <property type="component" value="Unassembled WGS sequence"/>
</dbReference>
<comment type="subcellular location">
    <subcellularLocation>
        <location evidence="1">Membrane</location>
        <topology evidence="1">Multi-pass membrane protein</topology>
    </subcellularLocation>
</comment>
<evidence type="ECO:0000256" key="7">
    <source>
        <dbReference type="ARBA" id="ARBA00023136"/>
    </source>
</evidence>
<dbReference type="GO" id="GO:0016020">
    <property type="term" value="C:membrane"/>
    <property type="evidence" value="ECO:0007669"/>
    <property type="project" value="UniProtKB-SubCell"/>
</dbReference>
<keyword evidence="7 8" id="KW-0472">Membrane</keyword>
<proteinExistence type="inferred from homology"/>
<keyword evidence="11" id="KW-1185">Reference proteome</keyword>
<comment type="caution">
    <text evidence="10">The sequence shown here is derived from an EMBL/GenBank/DDBJ whole genome shotgun (WGS) entry which is preliminary data.</text>
</comment>
<keyword evidence="4" id="KW-0808">Transferase</keyword>
<evidence type="ECO:0000256" key="2">
    <source>
        <dbReference type="ARBA" id="ARBA00005179"/>
    </source>
</evidence>
<keyword evidence="5 8" id="KW-0812">Transmembrane</keyword>
<evidence type="ECO:0000259" key="9">
    <source>
        <dbReference type="Pfam" id="PF13813"/>
    </source>
</evidence>
<evidence type="ECO:0000313" key="10">
    <source>
        <dbReference type="EMBL" id="KAF5713156.1"/>
    </source>
</evidence>
<evidence type="ECO:0000256" key="3">
    <source>
        <dbReference type="ARBA" id="ARBA00007282"/>
    </source>
</evidence>
<sequence length="401" mass="45785">MPLERADFVGAIWLTTPILVFLGSKTPRHLRWILLLPFVGGCLLVAFAFPFGPDIARNYTFGTVFYVALVHFNLLVLEDPYLEHKLTQATSDGKERQQPFHSLGAWDRIRWCFDNALSTRGIGWNWRTAPLPSAPAPGTSKTAFLRISMQRILQQYMSHDIAAGILLWLTHDGKMGVLELDFVPRCIATACWWASSIAVMDIGYHFACMIGMSSGLFWTRIEDVHPVNGPWVECYTLSRFWNRTWHQNFRRGLQIPSRVVARRLVRAPRGSMLSRQTQSYFAFTLSGLYHWAAAKMAAPSESFKRTLTTFFLLMPNILLLEDLVIRFAQKKLGWRGSWWRIVGLVWTFLALNILGTGFVNDLVAPGLVTAFLALRMSPTYYMLNGRKQGLNLVDRIHNWAI</sequence>
<dbReference type="PANTHER" id="PTHR31595:SF57">
    <property type="entry name" value="OS04G0481900 PROTEIN"/>
    <property type="match status" value="1"/>
</dbReference>
<dbReference type="EMBL" id="JAAQPF010000153">
    <property type="protein sequence ID" value="KAF5713156.1"/>
    <property type="molecule type" value="Genomic_DNA"/>
</dbReference>
<feature type="transmembrane region" description="Helical" evidence="8">
    <location>
        <begin position="30"/>
        <end position="52"/>
    </location>
</feature>
<evidence type="ECO:0000313" key="11">
    <source>
        <dbReference type="Proteomes" id="UP000532311"/>
    </source>
</evidence>
<dbReference type="Pfam" id="PF13813">
    <property type="entry name" value="MBOAT_2"/>
    <property type="match status" value="1"/>
</dbReference>
<reference evidence="10 11" key="1">
    <citation type="submission" date="2020-05" db="EMBL/GenBank/DDBJ databases">
        <title>Identification and distribution of gene clusters putatively required for synthesis of sphingolipid metabolism inhibitors in phylogenetically diverse species of the filamentous fungus Fusarium.</title>
        <authorList>
            <person name="Kim H.-S."/>
            <person name="Busman M."/>
            <person name="Brown D.W."/>
            <person name="Divon H."/>
            <person name="Uhlig S."/>
            <person name="Proctor R.H."/>
        </authorList>
    </citation>
    <scope>NUCLEOTIDE SEQUENCE [LARGE SCALE GENOMIC DNA]</scope>
    <source>
        <strain evidence="10 11">NRRL 26131</strain>
    </source>
</reference>
<protein>
    <recommendedName>
        <fullName evidence="9">Wax synthase domain-containing protein</fullName>
    </recommendedName>
</protein>
<dbReference type="InterPro" id="IPR044851">
    <property type="entry name" value="Wax_synthase"/>
</dbReference>
<dbReference type="PANTHER" id="PTHR31595">
    <property type="entry name" value="LONG-CHAIN-ALCOHOL O-FATTY-ACYLTRANSFERASE 3-RELATED"/>
    <property type="match status" value="1"/>
</dbReference>
<gene>
    <name evidence="10" type="ORF">FGLOB1_4129</name>
</gene>
<feature type="transmembrane region" description="Helical" evidence="8">
    <location>
        <begin position="58"/>
        <end position="77"/>
    </location>
</feature>
<keyword evidence="6 8" id="KW-1133">Transmembrane helix</keyword>
<accession>A0A8H6DD47</accession>
<name>A0A8H6DD47_9HYPO</name>
<evidence type="ECO:0000256" key="6">
    <source>
        <dbReference type="ARBA" id="ARBA00022989"/>
    </source>
</evidence>
<feature type="transmembrane region" description="Helical" evidence="8">
    <location>
        <begin position="337"/>
        <end position="356"/>
    </location>
</feature>
<comment type="pathway">
    <text evidence="2">Secondary metabolite biosynthesis.</text>
</comment>
<evidence type="ECO:0000256" key="4">
    <source>
        <dbReference type="ARBA" id="ARBA00022679"/>
    </source>
</evidence>
<evidence type="ECO:0000256" key="5">
    <source>
        <dbReference type="ARBA" id="ARBA00022692"/>
    </source>
</evidence>
<dbReference type="GO" id="GO:0006629">
    <property type="term" value="P:lipid metabolic process"/>
    <property type="evidence" value="ECO:0007669"/>
    <property type="project" value="InterPro"/>
</dbReference>
<dbReference type="InterPro" id="IPR032805">
    <property type="entry name" value="Wax_synthase_dom"/>
</dbReference>
<comment type="similarity">
    <text evidence="3">Belongs to the wax synthase family.</text>
</comment>
<feature type="transmembrane region" description="Helical" evidence="8">
    <location>
        <begin position="6"/>
        <end position="23"/>
    </location>
</feature>
<dbReference type="AlphaFoldDB" id="A0A8H6DD47"/>